<dbReference type="KEGG" id="clu:CLUG_05693"/>
<organism evidence="1 2">
    <name type="scientific">Clavispora lusitaniae (strain ATCC 42720)</name>
    <name type="common">Yeast</name>
    <name type="synonym">Candida lusitaniae</name>
    <dbReference type="NCBI Taxonomy" id="306902"/>
    <lineage>
        <taxon>Eukaryota</taxon>
        <taxon>Fungi</taxon>
        <taxon>Dikarya</taxon>
        <taxon>Ascomycota</taxon>
        <taxon>Saccharomycotina</taxon>
        <taxon>Pichiomycetes</taxon>
        <taxon>Metschnikowiaceae</taxon>
        <taxon>Clavispora</taxon>
    </lineage>
</organism>
<evidence type="ECO:0000313" key="1">
    <source>
        <dbReference type="EMBL" id="EEQ41564.1"/>
    </source>
</evidence>
<name>C4YBW5_CLAL4</name>
<evidence type="ECO:0000313" key="2">
    <source>
        <dbReference type="Proteomes" id="UP000007703"/>
    </source>
</evidence>
<dbReference type="EMBL" id="CH408083">
    <property type="protein sequence ID" value="EEQ41564.1"/>
    <property type="molecule type" value="Genomic_DNA"/>
</dbReference>
<protein>
    <submittedName>
        <fullName evidence="1">Uncharacterized protein</fullName>
    </submittedName>
</protein>
<dbReference type="AlphaFoldDB" id="C4YBW5"/>
<dbReference type="InParanoid" id="C4YBW5"/>
<gene>
    <name evidence="1" type="ORF">CLUG_05693</name>
</gene>
<sequence length="200" mass="22893">MPRARSETKTFMNVVKADLKSENSSSSLSSNLVFSSAAKGNKERKLNKKFSLRIWHFVDLLNDFSSNTYLVRNSMILFKVSYRSISTYFQKLFMILKLVNNAFLKVAGHLEQIASHKSTAELRIDPANKTLRSKSSLEGTKIFGSTVWLKSKLSRNSEKTLWSLYSHNATTKRDTPATASGFLKPYTLYTNFKWFLHKSE</sequence>
<dbReference type="VEuPathDB" id="FungiDB:CLUG_05693"/>
<proteinExistence type="predicted"/>
<accession>C4YBW5</accession>
<dbReference type="HOGENOM" id="CLU_1366114_0_0_1"/>
<reference evidence="1 2" key="1">
    <citation type="journal article" date="2009" name="Nature">
        <title>Evolution of pathogenicity and sexual reproduction in eight Candida genomes.</title>
        <authorList>
            <person name="Butler G."/>
            <person name="Rasmussen M.D."/>
            <person name="Lin M.F."/>
            <person name="Santos M.A."/>
            <person name="Sakthikumar S."/>
            <person name="Munro C.A."/>
            <person name="Rheinbay E."/>
            <person name="Grabherr M."/>
            <person name="Forche A."/>
            <person name="Reedy J.L."/>
            <person name="Agrafioti I."/>
            <person name="Arnaud M.B."/>
            <person name="Bates S."/>
            <person name="Brown A.J."/>
            <person name="Brunke S."/>
            <person name="Costanzo M.C."/>
            <person name="Fitzpatrick D.A."/>
            <person name="de Groot P.W."/>
            <person name="Harris D."/>
            <person name="Hoyer L.L."/>
            <person name="Hube B."/>
            <person name="Klis F.M."/>
            <person name="Kodira C."/>
            <person name="Lennard N."/>
            <person name="Logue M.E."/>
            <person name="Martin R."/>
            <person name="Neiman A.M."/>
            <person name="Nikolaou E."/>
            <person name="Quail M.A."/>
            <person name="Quinn J."/>
            <person name="Santos M.C."/>
            <person name="Schmitzberger F.F."/>
            <person name="Sherlock G."/>
            <person name="Shah P."/>
            <person name="Silverstein K.A."/>
            <person name="Skrzypek M.S."/>
            <person name="Soll D."/>
            <person name="Staggs R."/>
            <person name="Stansfield I."/>
            <person name="Stumpf M.P."/>
            <person name="Sudbery P.E."/>
            <person name="Srikantha T."/>
            <person name="Zeng Q."/>
            <person name="Berman J."/>
            <person name="Berriman M."/>
            <person name="Heitman J."/>
            <person name="Gow N.A."/>
            <person name="Lorenz M.C."/>
            <person name="Birren B.W."/>
            <person name="Kellis M."/>
            <person name="Cuomo C.A."/>
        </authorList>
    </citation>
    <scope>NUCLEOTIDE SEQUENCE [LARGE SCALE GENOMIC DNA]</scope>
    <source>
        <strain evidence="1 2">ATCC 42720</strain>
    </source>
</reference>
<dbReference type="Proteomes" id="UP000007703">
    <property type="component" value="Unassembled WGS sequence"/>
</dbReference>